<gene>
    <name evidence="1" type="ORF">TSUD_243250</name>
</gene>
<sequence>MVRQAQDRNGVLTYLKGRALSTPSRYNNAIFKFKRTCNGVENKQHAKVVLTVALTIPKRIIGGGAAMVETADAPPLRIATLWL</sequence>
<evidence type="ECO:0000313" key="1">
    <source>
        <dbReference type="EMBL" id="GAU45414.1"/>
    </source>
</evidence>
<proteinExistence type="predicted"/>
<reference evidence="2" key="1">
    <citation type="journal article" date="2017" name="Front. Plant Sci.">
        <title>Climate Clever Clovers: New Paradigm to Reduce the Environmental Footprint of Ruminants by Breeding Low Methanogenic Forages Utilizing Haplotype Variation.</title>
        <authorList>
            <person name="Kaur P."/>
            <person name="Appels R."/>
            <person name="Bayer P.E."/>
            <person name="Keeble-Gagnere G."/>
            <person name="Wang J."/>
            <person name="Hirakawa H."/>
            <person name="Shirasawa K."/>
            <person name="Vercoe P."/>
            <person name="Stefanova K."/>
            <person name="Durmic Z."/>
            <person name="Nichols P."/>
            <person name="Revell C."/>
            <person name="Isobe S.N."/>
            <person name="Edwards D."/>
            <person name="Erskine W."/>
        </authorList>
    </citation>
    <scope>NUCLEOTIDE SEQUENCE [LARGE SCALE GENOMIC DNA]</scope>
    <source>
        <strain evidence="2">cv. Daliak</strain>
    </source>
</reference>
<keyword evidence="2" id="KW-1185">Reference proteome</keyword>
<protein>
    <submittedName>
        <fullName evidence="1">Uncharacterized protein</fullName>
    </submittedName>
</protein>
<evidence type="ECO:0000313" key="2">
    <source>
        <dbReference type="Proteomes" id="UP000242715"/>
    </source>
</evidence>
<dbReference type="EMBL" id="DF974121">
    <property type="protein sequence ID" value="GAU45414.1"/>
    <property type="molecule type" value="Genomic_DNA"/>
</dbReference>
<organism evidence="1 2">
    <name type="scientific">Trifolium subterraneum</name>
    <name type="common">Subterranean clover</name>
    <dbReference type="NCBI Taxonomy" id="3900"/>
    <lineage>
        <taxon>Eukaryota</taxon>
        <taxon>Viridiplantae</taxon>
        <taxon>Streptophyta</taxon>
        <taxon>Embryophyta</taxon>
        <taxon>Tracheophyta</taxon>
        <taxon>Spermatophyta</taxon>
        <taxon>Magnoliopsida</taxon>
        <taxon>eudicotyledons</taxon>
        <taxon>Gunneridae</taxon>
        <taxon>Pentapetalae</taxon>
        <taxon>rosids</taxon>
        <taxon>fabids</taxon>
        <taxon>Fabales</taxon>
        <taxon>Fabaceae</taxon>
        <taxon>Papilionoideae</taxon>
        <taxon>50 kb inversion clade</taxon>
        <taxon>NPAAA clade</taxon>
        <taxon>Hologalegina</taxon>
        <taxon>IRL clade</taxon>
        <taxon>Trifolieae</taxon>
        <taxon>Trifolium</taxon>
    </lineage>
</organism>
<name>A0A2Z6NLX1_TRISU</name>
<dbReference type="AlphaFoldDB" id="A0A2Z6NLX1"/>
<accession>A0A2Z6NLX1</accession>
<dbReference type="Proteomes" id="UP000242715">
    <property type="component" value="Unassembled WGS sequence"/>
</dbReference>